<gene>
    <name evidence="2" type="ORF">EV199_3460</name>
</gene>
<evidence type="ECO:0000313" key="3">
    <source>
        <dbReference type="Proteomes" id="UP000293874"/>
    </source>
</evidence>
<proteinExistence type="predicted"/>
<dbReference type="RefSeq" id="WP_127133017.1">
    <property type="nucleotide sequence ID" value="NZ_SGXA01000002.1"/>
</dbReference>
<dbReference type="InterPro" id="IPR010902">
    <property type="entry name" value="NUMOD4"/>
</dbReference>
<comment type="caution">
    <text evidence="2">The sequence shown here is derived from an EMBL/GenBank/DDBJ whole genome shotgun (WGS) entry which is preliminary data.</text>
</comment>
<dbReference type="Proteomes" id="UP000293874">
    <property type="component" value="Unassembled WGS sequence"/>
</dbReference>
<dbReference type="AlphaFoldDB" id="A0A4Q7MS13"/>
<dbReference type="Pfam" id="PF07463">
    <property type="entry name" value="NUMOD4"/>
    <property type="match status" value="1"/>
</dbReference>
<name>A0A4Q7MS13_9BACT</name>
<dbReference type="GO" id="GO:0016788">
    <property type="term" value="F:hydrolase activity, acting on ester bonds"/>
    <property type="evidence" value="ECO:0007669"/>
    <property type="project" value="InterPro"/>
</dbReference>
<protein>
    <submittedName>
        <fullName evidence="2">NUMOD4 motif-containing protein</fullName>
    </submittedName>
</protein>
<dbReference type="EMBL" id="SGXA01000002">
    <property type="protein sequence ID" value="RZS71555.1"/>
    <property type="molecule type" value="Genomic_DNA"/>
</dbReference>
<dbReference type="OrthoDB" id="6631788at2"/>
<evidence type="ECO:0000259" key="1">
    <source>
        <dbReference type="Pfam" id="PF07463"/>
    </source>
</evidence>
<dbReference type="SUPFAM" id="SSF54060">
    <property type="entry name" value="His-Me finger endonucleases"/>
    <property type="match status" value="1"/>
</dbReference>
<sequence length="188" mass="21747">MIKKLPNEVWKPLQFPGWKHLRKKYALSSHGRIASYTEDVVEDGKLLQGSLTTGYRTLNLHRPGNNGTLYIHREIARLFLKKASLKAKYVIHDNHNKLDNNVKNLRWATLEQMIEHQQNSPAKIAYKKVQANRTEGLKLNAGQVKAIKKTLTDKNRKLTIKKLAEKYGVSEMTMYRIKSGENWGRIKN</sequence>
<feature type="domain" description="NUMOD4" evidence="1">
    <location>
        <begin position="8"/>
        <end position="61"/>
    </location>
</feature>
<organism evidence="2 3">
    <name type="scientific">Pseudobacter ginsenosidimutans</name>
    <dbReference type="NCBI Taxonomy" id="661488"/>
    <lineage>
        <taxon>Bacteria</taxon>
        <taxon>Pseudomonadati</taxon>
        <taxon>Bacteroidota</taxon>
        <taxon>Chitinophagia</taxon>
        <taxon>Chitinophagales</taxon>
        <taxon>Chitinophagaceae</taxon>
        <taxon>Pseudobacter</taxon>
    </lineage>
</organism>
<reference evidence="2 3" key="1">
    <citation type="submission" date="2019-02" db="EMBL/GenBank/DDBJ databases">
        <title>Genomic Encyclopedia of Type Strains, Phase IV (KMG-IV): sequencing the most valuable type-strain genomes for metagenomic binning, comparative biology and taxonomic classification.</title>
        <authorList>
            <person name="Goeker M."/>
        </authorList>
    </citation>
    <scope>NUCLEOTIDE SEQUENCE [LARGE SCALE GENOMIC DNA]</scope>
    <source>
        <strain evidence="2 3">DSM 18116</strain>
    </source>
</reference>
<dbReference type="InterPro" id="IPR044925">
    <property type="entry name" value="His-Me_finger_sf"/>
</dbReference>
<dbReference type="Gene3D" id="3.90.75.20">
    <property type="match status" value="1"/>
</dbReference>
<accession>A0A4Q7MS13</accession>
<keyword evidence="3" id="KW-1185">Reference proteome</keyword>
<evidence type="ECO:0000313" key="2">
    <source>
        <dbReference type="EMBL" id="RZS71555.1"/>
    </source>
</evidence>